<name>A0A507QTP4_MONPU</name>
<dbReference type="GO" id="GO:0009251">
    <property type="term" value="P:glucan catabolic process"/>
    <property type="evidence" value="ECO:0007669"/>
    <property type="project" value="TreeGrafter"/>
</dbReference>
<keyword evidence="8" id="KW-1185">Reference proteome</keyword>
<gene>
    <name evidence="7" type="primary">EXG3</name>
    <name evidence="7" type="ORF">MPDQ_007590</name>
</gene>
<dbReference type="PANTHER" id="PTHR31297">
    <property type="entry name" value="GLUCAN ENDO-1,6-BETA-GLUCOSIDASE B"/>
    <property type="match status" value="1"/>
</dbReference>
<dbReference type="EMBL" id="VIFY01000081">
    <property type="protein sequence ID" value="TQB71463.1"/>
    <property type="molecule type" value="Genomic_DNA"/>
</dbReference>
<comment type="caution">
    <text evidence="7">The sequence shown here is derived from an EMBL/GenBank/DDBJ whole genome shotgun (WGS) entry which is preliminary data.</text>
</comment>
<evidence type="ECO:0000256" key="5">
    <source>
        <dbReference type="RuleBase" id="RU361153"/>
    </source>
</evidence>
<comment type="similarity">
    <text evidence="1 5">Belongs to the glycosyl hydrolase 5 (cellulase A) family.</text>
</comment>
<dbReference type="GO" id="GO:0046557">
    <property type="term" value="F:glucan endo-1,6-beta-glucosidase activity"/>
    <property type="evidence" value="ECO:0007669"/>
    <property type="project" value="TreeGrafter"/>
</dbReference>
<keyword evidence="2 5" id="KW-0378">Hydrolase</keyword>
<evidence type="ECO:0000313" key="7">
    <source>
        <dbReference type="EMBL" id="TQB71463.1"/>
    </source>
</evidence>
<proteinExistence type="inferred from homology"/>
<accession>A0A507QTP4</accession>
<sequence length="497" mass="55781">MDPTPPTVQDIFRYRYQHGTNLGATFVLERWLRGSMYSHGTVGSSELAAVKRIKWETHWLTALNEDDFRWLRDVARCNSIRLPIGFFTLGPIFCVGTVFEGEPAQVYVNAWNAVKNLIEDCGRHGIGVLIDLHAAPGGANRDSHSGTDSGKAELWESKHNRALARGCITYIVREVTYHGMANVIGVEVCNEAIWNAPGMYEWYDEILEATGALDATLPIYISDGWNLSCAVQYAMSKNTITSANPLLNNPMIVDTHKYYTFTEKDRSMSPQAIIERVKGVLSELPRGSVFDRKGAVAVYIGEYSCTMDGQTWSHVDPSQRPQLTQVFGQTQTMKWVSKTSGSAFWTLKMDWMDGGDWGFKKQVNTGAIPAPSWLTIPLSEIEGKVEEAETQRNQLCDKAFSDHVRYWDSKTKNSSWDHSRFARGWELGFADAKCFFCAGTHGIISGHGDIGGDRIGAIDLWVRKRIVETGQVKEGLGWEWEHGFRKGMADFYALFDV</sequence>
<dbReference type="AlphaFoldDB" id="A0A507QTP4"/>
<evidence type="ECO:0000313" key="8">
    <source>
        <dbReference type="Proteomes" id="UP000319663"/>
    </source>
</evidence>
<dbReference type="InterPro" id="IPR001547">
    <property type="entry name" value="Glyco_hydro_5"/>
</dbReference>
<dbReference type="SUPFAM" id="SSF51445">
    <property type="entry name" value="(Trans)glycosidases"/>
    <property type="match status" value="1"/>
</dbReference>
<evidence type="ECO:0000256" key="1">
    <source>
        <dbReference type="ARBA" id="ARBA00005641"/>
    </source>
</evidence>
<dbReference type="InterPro" id="IPR050386">
    <property type="entry name" value="Glycosyl_hydrolase_5"/>
</dbReference>
<keyword evidence="3 5" id="KW-0326">Glycosidase</keyword>
<evidence type="ECO:0000256" key="3">
    <source>
        <dbReference type="ARBA" id="ARBA00023295"/>
    </source>
</evidence>
<dbReference type="Gene3D" id="3.20.20.80">
    <property type="entry name" value="Glycosidases"/>
    <property type="match status" value="1"/>
</dbReference>
<dbReference type="Pfam" id="PF00150">
    <property type="entry name" value="Cellulase"/>
    <property type="match status" value="1"/>
</dbReference>
<keyword evidence="4" id="KW-0961">Cell wall biogenesis/degradation</keyword>
<evidence type="ECO:0000259" key="6">
    <source>
        <dbReference type="Pfam" id="PF00150"/>
    </source>
</evidence>
<dbReference type="Proteomes" id="UP000319663">
    <property type="component" value="Unassembled WGS sequence"/>
</dbReference>
<dbReference type="PANTHER" id="PTHR31297:SF43">
    <property type="entry name" value="GLUCAN 1,3-BETA-GLUCOSIDASE 3"/>
    <property type="match status" value="1"/>
</dbReference>
<evidence type="ECO:0000256" key="2">
    <source>
        <dbReference type="ARBA" id="ARBA00022801"/>
    </source>
</evidence>
<dbReference type="InterPro" id="IPR017853">
    <property type="entry name" value="GH"/>
</dbReference>
<evidence type="ECO:0000256" key="4">
    <source>
        <dbReference type="ARBA" id="ARBA00023316"/>
    </source>
</evidence>
<protein>
    <submittedName>
        <fullName evidence="7">Glucan 1,3-beta-glucosidase 3</fullName>
    </submittedName>
</protein>
<reference evidence="7 8" key="1">
    <citation type="submission" date="2019-06" db="EMBL/GenBank/DDBJ databases">
        <title>Wine fermentation using esterase from Monascus purpureus.</title>
        <authorList>
            <person name="Geng C."/>
            <person name="Zhang Y."/>
        </authorList>
    </citation>
    <scope>NUCLEOTIDE SEQUENCE [LARGE SCALE GENOMIC DNA]</scope>
    <source>
        <strain evidence="7">HQ1</strain>
    </source>
</reference>
<dbReference type="STRING" id="5098.A0A507QTP4"/>
<dbReference type="GO" id="GO:0005576">
    <property type="term" value="C:extracellular region"/>
    <property type="evidence" value="ECO:0007669"/>
    <property type="project" value="TreeGrafter"/>
</dbReference>
<dbReference type="GO" id="GO:0009986">
    <property type="term" value="C:cell surface"/>
    <property type="evidence" value="ECO:0007669"/>
    <property type="project" value="TreeGrafter"/>
</dbReference>
<dbReference type="GO" id="GO:0071555">
    <property type="term" value="P:cell wall organization"/>
    <property type="evidence" value="ECO:0007669"/>
    <property type="project" value="UniProtKB-KW"/>
</dbReference>
<feature type="domain" description="Glycoside hydrolase family 5" evidence="6">
    <location>
        <begin position="54"/>
        <end position="305"/>
    </location>
</feature>
<organism evidence="7 8">
    <name type="scientific">Monascus purpureus</name>
    <name type="common">Red mold</name>
    <name type="synonym">Monascus anka</name>
    <dbReference type="NCBI Taxonomy" id="5098"/>
    <lineage>
        <taxon>Eukaryota</taxon>
        <taxon>Fungi</taxon>
        <taxon>Dikarya</taxon>
        <taxon>Ascomycota</taxon>
        <taxon>Pezizomycotina</taxon>
        <taxon>Eurotiomycetes</taxon>
        <taxon>Eurotiomycetidae</taxon>
        <taxon>Eurotiales</taxon>
        <taxon>Aspergillaceae</taxon>
        <taxon>Monascus</taxon>
    </lineage>
</organism>